<feature type="non-terminal residue" evidence="2">
    <location>
        <position position="106"/>
    </location>
</feature>
<reference evidence="2 3" key="1">
    <citation type="submission" date="2024-05" db="EMBL/GenBank/DDBJ databases">
        <authorList>
            <person name="Wallberg A."/>
        </authorList>
    </citation>
    <scope>NUCLEOTIDE SEQUENCE [LARGE SCALE GENOMIC DNA]</scope>
</reference>
<accession>A0AAV2R328</accession>
<dbReference type="Proteomes" id="UP001497623">
    <property type="component" value="Unassembled WGS sequence"/>
</dbReference>
<feature type="compositionally biased region" description="Low complexity" evidence="1">
    <location>
        <begin position="7"/>
        <end position="21"/>
    </location>
</feature>
<feature type="region of interest" description="Disordered" evidence="1">
    <location>
        <begin position="1"/>
        <end position="59"/>
    </location>
</feature>
<gene>
    <name evidence="2" type="ORF">MNOR_LOCUS19366</name>
</gene>
<evidence type="ECO:0000313" key="2">
    <source>
        <dbReference type="EMBL" id="CAL4110239.1"/>
    </source>
</evidence>
<evidence type="ECO:0000256" key="1">
    <source>
        <dbReference type="SAM" id="MobiDB-lite"/>
    </source>
</evidence>
<comment type="caution">
    <text evidence="2">The sequence shown here is derived from an EMBL/GenBank/DDBJ whole genome shotgun (WGS) entry which is preliminary data.</text>
</comment>
<dbReference type="AlphaFoldDB" id="A0AAV2R328"/>
<feature type="non-terminal residue" evidence="2">
    <location>
        <position position="1"/>
    </location>
</feature>
<proteinExistence type="predicted"/>
<keyword evidence="3" id="KW-1185">Reference proteome</keyword>
<dbReference type="EMBL" id="CAXKWB010014343">
    <property type="protein sequence ID" value="CAL4110239.1"/>
    <property type="molecule type" value="Genomic_DNA"/>
</dbReference>
<organism evidence="2 3">
    <name type="scientific">Meganyctiphanes norvegica</name>
    <name type="common">Northern krill</name>
    <name type="synonym">Thysanopoda norvegica</name>
    <dbReference type="NCBI Taxonomy" id="48144"/>
    <lineage>
        <taxon>Eukaryota</taxon>
        <taxon>Metazoa</taxon>
        <taxon>Ecdysozoa</taxon>
        <taxon>Arthropoda</taxon>
        <taxon>Crustacea</taxon>
        <taxon>Multicrustacea</taxon>
        <taxon>Malacostraca</taxon>
        <taxon>Eumalacostraca</taxon>
        <taxon>Eucarida</taxon>
        <taxon>Euphausiacea</taxon>
        <taxon>Euphausiidae</taxon>
        <taxon>Meganyctiphanes</taxon>
    </lineage>
</organism>
<evidence type="ECO:0000313" key="3">
    <source>
        <dbReference type="Proteomes" id="UP001497623"/>
    </source>
</evidence>
<sequence>AIKMEPSVSSQMDQWDSSSQSYDDKVEQHVSESGAPGRACSSVVVPGQQPACSSGPHDAPAVVVTGDHHHHTHLHQMALHSEISQPTHLQDSSRIRSAFVEVSHVK</sequence>
<protein>
    <submittedName>
        <fullName evidence="2">Uncharacterized protein</fullName>
    </submittedName>
</protein>
<name>A0AAV2R328_MEGNR</name>